<keyword evidence="3" id="KW-0378">Hydrolase</keyword>
<name>A0ABX0XVB3_9ACTN</name>
<comment type="caution">
    <text evidence="3">The sequence shown here is derived from an EMBL/GenBank/DDBJ whole genome shotgun (WGS) entry which is preliminary data.</text>
</comment>
<dbReference type="Proteomes" id="UP000722989">
    <property type="component" value="Unassembled WGS sequence"/>
</dbReference>
<keyword evidence="1" id="KW-0812">Transmembrane</keyword>
<organism evidence="3 4">
    <name type="scientific">Planosporangium thailandense</name>
    <dbReference type="NCBI Taxonomy" id="765197"/>
    <lineage>
        <taxon>Bacteria</taxon>
        <taxon>Bacillati</taxon>
        <taxon>Actinomycetota</taxon>
        <taxon>Actinomycetes</taxon>
        <taxon>Micromonosporales</taxon>
        <taxon>Micromonosporaceae</taxon>
        <taxon>Planosporangium</taxon>
    </lineage>
</organism>
<keyword evidence="1" id="KW-1133">Transmembrane helix</keyword>
<feature type="transmembrane region" description="Helical" evidence="1">
    <location>
        <begin position="181"/>
        <end position="201"/>
    </location>
</feature>
<dbReference type="Pfam" id="PF02517">
    <property type="entry name" value="Rce1-like"/>
    <property type="match status" value="1"/>
</dbReference>
<evidence type="ECO:0000256" key="1">
    <source>
        <dbReference type="SAM" id="Phobius"/>
    </source>
</evidence>
<evidence type="ECO:0000259" key="2">
    <source>
        <dbReference type="Pfam" id="PF02517"/>
    </source>
</evidence>
<keyword evidence="1" id="KW-0472">Membrane</keyword>
<dbReference type="EMBL" id="JAATVY010000002">
    <property type="protein sequence ID" value="NJC69139.1"/>
    <property type="molecule type" value="Genomic_DNA"/>
</dbReference>
<feature type="transmembrane region" description="Helical" evidence="1">
    <location>
        <begin position="221"/>
        <end position="248"/>
    </location>
</feature>
<sequence>MTITTDVTPTDRAGVTAPHRPYPLITRRPRIAALLCYLANAAVIVGGAVLARTLAPSWSGMAQSLLASVGVAALAVALLTGLRWWRTAGFNGRAEWRDLRLLALPAALTVVPVLTGFRPVAAGLLAMLITGYALTGFMEEALWRGVVLRILRPTGTLPSVLLGSALFGAAHLTNVLFRPSVALVVAQAVGAACFGVGYAALRLRTNTIWPLMLLHLMTDLFAAVGALPAIPILVAQDIILLAYGLWLLRRRTPSGQR</sequence>
<feature type="domain" description="CAAX prenyl protease 2/Lysostaphin resistance protein A-like" evidence="2">
    <location>
        <begin position="123"/>
        <end position="220"/>
    </location>
</feature>
<dbReference type="InterPro" id="IPR003675">
    <property type="entry name" value="Rce1/LyrA-like_dom"/>
</dbReference>
<protein>
    <submittedName>
        <fullName evidence="3">CPBP family intramembrane metalloprotease</fullName>
    </submittedName>
</protein>
<evidence type="ECO:0000313" key="4">
    <source>
        <dbReference type="Proteomes" id="UP000722989"/>
    </source>
</evidence>
<feature type="transmembrane region" description="Helical" evidence="1">
    <location>
        <begin position="61"/>
        <end position="82"/>
    </location>
</feature>
<reference evidence="3 4" key="1">
    <citation type="submission" date="2020-03" db="EMBL/GenBank/DDBJ databases">
        <title>WGS of the type strain of Planosporangium spp.</title>
        <authorList>
            <person name="Thawai C."/>
        </authorList>
    </citation>
    <scope>NUCLEOTIDE SEQUENCE [LARGE SCALE GENOMIC DNA]</scope>
    <source>
        <strain evidence="3 4">TBRC 5610</strain>
    </source>
</reference>
<keyword evidence="3" id="KW-0645">Protease</keyword>
<keyword evidence="3" id="KW-0482">Metalloprotease</keyword>
<gene>
    <name evidence="3" type="ORF">HC031_05315</name>
</gene>
<feature type="transmembrane region" description="Helical" evidence="1">
    <location>
        <begin position="31"/>
        <end position="55"/>
    </location>
</feature>
<accession>A0ABX0XVB3</accession>
<feature type="transmembrane region" description="Helical" evidence="1">
    <location>
        <begin position="102"/>
        <end position="130"/>
    </location>
</feature>
<proteinExistence type="predicted"/>
<feature type="transmembrane region" description="Helical" evidence="1">
    <location>
        <begin position="150"/>
        <end position="169"/>
    </location>
</feature>
<dbReference type="GO" id="GO:0008237">
    <property type="term" value="F:metallopeptidase activity"/>
    <property type="evidence" value="ECO:0007669"/>
    <property type="project" value="UniProtKB-KW"/>
</dbReference>
<keyword evidence="4" id="KW-1185">Reference proteome</keyword>
<dbReference type="RefSeq" id="WP_167923988.1">
    <property type="nucleotide sequence ID" value="NZ_JAATVY010000002.1"/>
</dbReference>
<evidence type="ECO:0000313" key="3">
    <source>
        <dbReference type="EMBL" id="NJC69139.1"/>
    </source>
</evidence>